<dbReference type="GO" id="GO:0015031">
    <property type="term" value="P:protein transport"/>
    <property type="evidence" value="ECO:0007669"/>
    <property type="project" value="UniProtKB-KW"/>
</dbReference>
<dbReference type="GO" id="GO:0070971">
    <property type="term" value="C:endoplasmic reticulum exit site"/>
    <property type="evidence" value="ECO:0007669"/>
    <property type="project" value="TreeGrafter"/>
</dbReference>
<dbReference type="PANTHER" id="PTHR13923:SF11">
    <property type="entry name" value="SECRETORY 31, ISOFORM D"/>
    <property type="match status" value="1"/>
</dbReference>
<feature type="compositionally biased region" description="Polar residues" evidence="16">
    <location>
        <begin position="1137"/>
        <end position="1148"/>
    </location>
</feature>
<feature type="compositionally biased region" description="Basic and acidic residues" evidence="16">
    <location>
        <begin position="568"/>
        <end position="578"/>
    </location>
</feature>
<dbReference type="PROSITE" id="PS50082">
    <property type="entry name" value="WD_REPEATS_2"/>
    <property type="match status" value="2"/>
</dbReference>
<dbReference type="GO" id="GO:0090110">
    <property type="term" value="P:COPII-coated vesicle cargo loading"/>
    <property type="evidence" value="ECO:0007669"/>
    <property type="project" value="TreeGrafter"/>
</dbReference>
<evidence type="ECO:0000256" key="6">
    <source>
        <dbReference type="ARBA" id="ARBA00022448"/>
    </source>
</evidence>
<dbReference type="OrthoDB" id="542917at2759"/>
<reference evidence="17 18" key="1">
    <citation type="submission" date="2018-06" db="EMBL/GenBank/DDBJ databases">
        <title>A transcriptomic atlas of mushroom development highlights an independent origin of complex multicellularity.</title>
        <authorList>
            <consortium name="DOE Joint Genome Institute"/>
            <person name="Krizsan K."/>
            <person name="Almasi E."/>
            <person name="Merenyi Z."/>
            <person name="Sahu N."/>
            <person name="Viragh M."/>
            <person name="Koszo T."/>
            <person name="Mondo S."/>
            <person name="Kiss B."/>
            <person name="Balint B."/>
            <person name="Kues U."/>
            <person name="Barry K."/>
            <person name="Hegedus J.C."/>
            <person name="Henrissat B."/>
            <person name="Johnson J."/>
            <person name="Lipzen A."/>
            <person name="Ohm R."/>
            <person name="Nagy I."/>
            <person name="Pangilinan J."/>
            <person name="Yan J."/>
            <person name="Xiong Y."/>
            <person name="Grigoriev I.V."/>
            <person name="Hibbett D.S."/>
            <person name="Nagy L.G."/>
        </authorList>
    </citation>
    <scope>NUCLEOTIDE SEQUENCE [LARGE SCALE GENOMIC DNA]</scope>
    <source>
        <strain evidence="17 18">SZMC22713</strain>
    </source>
</reference>
<evidence type="ECO:0000256" key="2">
    <source>
        <dbReference type="ARBA" id="ARBA00004397"/>
    </source>
</evidence>
<dbReference type="GO" id="GO:0005198">
    <property type="term" value="F:structural molecule activity"/>
    <property type="evidence" value="ECO:0007669"/>
    <property type="project" value="TreeGrafter"/>
</dbReference>
<feature type="compositionally biased region" description="Pro residues" evidence="16">
    <location>
        <begin position="1395"/>
        <end position="1411"/>
    </location>
</feature>
<gene>
    <name evidence="17" type="ORF">BD410DRAFT_276586</name>
</gene>
<evidence type="ECO:0000256" key="8">
    <source>
        <dbReference type="ARBA" id="ARBA00022737"/>
    </source>
</evidence>
<evidence type="ECO:0000256" key="13">
    <source>
        <dbReference type="ARBA" id="ARBA00023329"/>
    </source>
</evidence>
<keyword evidence="9" id="KW-0256">Endoplasmic reticulum</keyword>
<evidence type="ECO:0000256" key="1">
    <source>
        <dbReference type="ARBA" id="ARBA00004299"/>
    </source>
</evidence>
<evidence type="ECO:0000256" key="15">
    <source>
        <dbReference type="PROSITE-ProRule" id="PRU00221"/>
    </source>
</evidence>
<dbReference type="GO" id="GO:0005789">
    <property type="term" value="C:endoplasmic reticulum membrane"/>
    <property type="evidence" value="ECO:0007669"/>
    <property type="project" value="UniProtKB-SubCell"/>
</dbReference>
<feature type="region of interest" description="Disordered" evidence="16">
    <location>
        <begin position="568"/>
        <end position="605"/>
    </location>
</feature>
<dbReference type="GO" id="GO:0030127">
    <property type="term" value="C:COPII vesicle coat"/>
    <property type="evidence" value="ECO:0007669"/>
    <property type="project" value="TreeGrafter"/>
</dbReference>
<dbReference type="Proteomes" id="UP000294933">
    <property type="component" value="Unassembled WGS sequence"/>
</dbReference>
<accession>A0A4Y7Q3R2</accession>
<feature type="region of interest" description="Disordered" evidence="16">
    <location>
        <begin position="1072"/>
        <end position="1420"/>
    </location>
</feature>
<evidence type="ECO:0000256" key="9">
    <source>
        <dbReference type="ARBA" id="ARBA00022824"/>
    </source>
</evidence>
<dbReference type="InterPro" id="IPR001680">
    <property type="entry name" value="WD40_rpt"/>
</dbReference>
<comment type="subcellular location">
    <subcellularLocation>
        <location evidence="1">Cytoplasmic vesicle</location>
        <location evidence="1">COPII-coated vesicle membrane</location>
        <topology evidence="1">Peripheral membrane protein</topology>
        <orientation evidence="1">Cytoplasmic side</orientation>
    </subcellularLocation>
    <subcellularLocation>
        <location evidence="2">Endoplasmic reticulum membrane</location>
        <topology evidence="2">Peripheral membrane protein</topology>
        <orientation evidence="2">Cytoplasmic side</orientation>
    </subcellularLocation>
</comment>
<evidence type="ECO:0000256" key="11">
    <source>
        <dbReference type="ARBA" id="ARBA00022927"/>
    </source>
</evidence>
<feature type="compositionally biased region" description="Low complexity" evidence="16">
    <location>
        <begin position="1072"/>
        <end position="1092"/>
    </location>
</feature>
<keyword evidence="12" id="KW-0472">Membrane</keyword>
<feature type="compositionally biased region" description="Low complexity" evidence="16">
    <location>
        <begin position="1380"/>
        <end position="1394"/>
    </location>
</feature>
<comment type="similarity">
    <text evidence="3">Belongs to the WD repeat SEC31 family.</text>
</comment>
<sequence>MKLKEIHRTATFAWSPTPSVPLIATGTVAGALDESFSNAGQLEIWAPDFVDNAEYDIGGQEQVGPKGSVTTNSRFNRIAWGYPNTTRPRGVIAAGMENGELGLWDPEKILATSDATESLIFRNTTHQGSVRGLDFNPIQTNLFASGAINGEIYIWDLKDPSKPYSPGSRSSKLDEITALAWNRQVQYVLASASSTGYTVVWDLRGKREVVALTYGGGGATFGGPQGGRSMSGGGRRGMSDVAWHPENATRVVTSSEDDSTPIVMVWDLRNTRAPEKILTGHEKGVLSLSWCQQDADLLLSCGKDNRALCWNPQTSEIIGELPSAENWAFQVQWCPRNPDLLATAYFDGTIGIHSLQSTNESTEATSAPAPQADGSDVFDVPGFARSSQATLSLKQPPKWLRRPVGASFGYGGNLVTVSNLPNAQGKNQSSVVHVRKVVGEPDIVQRVKRLEAAEGEGEGGDGEGRKALMRKFAEERSKEGKGESASWKALLSLFRADSREELVVLLGFSKEEIVARVEEAVEKIKASAPASGGVGSAADTQHHYELGDNDEEFGSGKPHEPVVSFLEPEREEHDHEQDGEGLYDDLEGNQSEPTPSEQSAGATSDVSDLTKLADGESTTTAPSLFGDDIGGLGIGGAPHTPGDAAADFFSAMGAGTVGAERSERVQVPHVNYAHDSSVAATVGSRPSSAASEVRGSPATFRIHPADESDVERLVTRALVLGDFESAVTLCLSAERYADAILLSVKGGPELLARTQKAYFEKRTTALPYLRVFQSVVTNDLADIVQNADLQEWREIFVVLCTFAKADEFSGLVEQLGQRLEFHGNISKGAERDGAEEFRKHATLTYLAAGRLEKVVNIWMEEMGEEESLAREAEDMKSNSEYSTHAHALQTFMEKVTVFRSATNYVDTDLSSGGAGKAAAETEGIVRSYKLAGLYDRYIEYADLLAAQGLIPEAVKFLKLTPADYRSSDLDAPISRERLLAAAGEKATTTTAGSARPAVAAQPAVKASAPAPAASYGYSAAPAAPQTSTIYGAYNPNGIAAPAQTSAYAPALTQTYQPTAPMQPYGGTAYAPSAPAYSQAQTSAPSQFGAPPAQAAPPPPPPPKKQENGGWNDAPAVVPERRTPITVPGSKVAAITSPFPNATPMTPTMSSVPGLPGQGPSVLPPPPRPGSVARGSPQPIHGPPHGRPQGLQGPYPPGPGRALSPPQVQQQPPPPPPGRYAAPPISGQGPPQFGGAPGRALSPPQGGLRQSSPSQYTRGPGGPAMGPTSGPYPPGPGPYTRATPQPGPDQRNVPPPPPQQGGGPYAASAIQQRPPPPPSSFGPGPQQMRDVPPPPQGPGQYASSGMGSQLRDGPPQQPQDGGRYGPPQGSGMGPGGGLQPQGGPRDQGPTSSATAPAPPPPAPKGPPPPKYPPGDRSHIPENSQRAYGILAQELIRLKQTTPPQQKRMVDDTERRLNALFDALNCETLSPSVVDQLIELTEAMAARDQQRALALHVDLLTNGSRTDDVGLWASGVKLLILRM</sequence>
<evidence type="ECO:0000256" key="10">
    <source>
        <dbReference type="ARBA" id="ARBA00022892"/>
    </source>
</evidence>
<dbReference type="InterPro" id="IPR015943">
    <property type="entry name" value="WD40/YVTN_repeat-like_dom_sf"/>
</dbReference>
<dbReference type="InterPro" id="IPR036322">
    <property type="entry name" value="WD40_repeat_dom_sf"/>
</dbReference>
<dbReference type="GO" id="GO:0007029">
    <property type="term" value="P:endoplasmic reticulum organization"/>
    <property type="evidence" value="ECO:0007669"/>
    <property type="project" value="TreeGrafter"/>
</dbReference>
<dbReference type="PROSITE" id="PS50294">
    <property type="entry name" value="WD_REPEATS_REGION"/>
    <property type="match status" value="1"/>
</dbReference>
<dbReference type="SMART" id="SM00320">
    <property type="entry name" value="WD40"/>
    <property type="match status" value="5"/>
</dbReference>
<dbReference type="Gene3D" id="1.25.40.1030">
    <property type="match status" value="1"/>
</dbReference>
<dbReference type="FunFam" id="2.130.10.10:FF:000193">
    <property type="entry name" value="Protein transport protein SEC31, putative"/>
    <property type="match status" value="1"/>
</dbReference>
<keyword evidence="11" id="KW-0653">Protein transport</keyword>
<protein>
    <recommendedName>
        <fullName evidence="5">Protein transport protein SEC31</fullName>
    </recommendedName>
    <alternativeName>
        <fullName evidence="4">Protein transport protein sec31</fullName>
    </alternativeName>
</protein>
<feature type="compositionally biased region" description="Polar residues" evidence="16">
    <location>
        <begin position="588"/>
        <end position="605"/>
    </location>
</feature>
<evidence type="ECO:0000256" key="14">
    <source>
        <dbReference type="ARBA" id="ARBA00025471"/>
    </source>
</evidence>
<evidence type="ECO:0000313" key="18">
    <source>
        <dbReference type="Proteomes" id="UP000294933"/>
    </source>
</evidence>
<keyword evidence="8" id="KW-0677">Repeat</keyword>
<evidence type="ECO:0000256" key="12">
    <source>
        <dbReference type="ARBA" id="ARBA00023136"/>
    </source>
</evidence>
<keyword evidence="7 15" id="KW-0853">WD repeat</keyword>
<dbReference type="PANTHER" id="PTHR13923">
    <property type="entry name" value="SEC31-RELATED PROTEIN"/>
    <property type="match status" value="1"/>
</dbReference>
<dbReference type="Pfam" id="PF00400">
    <property type="entry name" value="WD40"/>
    <property type="match status" value="2"/>
</dbReference>
<feature type="repeat" description="WD" evidence="15">
    <location>
        <begin position="278"/>
        <end position="320"/>
    </location>
</feature>
<evidence type="ECO:0000256" key="4">
    <source>
        <dbReference type="ARBA" id="ARBA00013507"/>
    </source>
</evidence>
<keyword evidence="13" id="KW-0968">Cytoplasmic vesicle</keyword>
<feature type="compositionally biased region" description="Pro residues" evidence="16">
    <location>
        <begin position="1093"/>
        <end position="1102"/>
    </location>
</feature>
<evidence type="ECO:0000313" key="17">
    <source>
        <dbReference type="EMBL" id="TDL22025.1"/>
    </source>
</evidence>
<dbReference type="Gene3D" id="2.130.10.10">
    <property type="entry name" value="YVTN repeat-like/Quinoprotein amine dehydrogenase"/>
    <property type="match status" value="1"/>
</dbReference>
<evidence type="ECO:0000256" key="16">
    <source>
        <dbReference type="SAM" id="MobiDB-lite"/>
    </source>
</evidence>
<dbReference type="InterPro" id="IPR040251">
    <property type="entry name" value="SEC31-like"/>
</dbReference>
<name>A0A4Y7Q3R2_9AGAM</name>
<feature type="repeat" description="WD" evidence="15">
    <location>
        <begin position="123"/>
        <end position="165"/>
    </location>
</feature>
<dbReference type="Gene3D" id="1.20.940.10">
    <property type="entry name" value="Functional domain of the splicing factor Prp18"/>
    <property type="match status" value="1"/>
</dbReference>
<dbReference type="SUPFAM" id="SSF50978">
    <property type="entry name" value="WD40 repeat-like"/>
    <property type="match status" value="1"/>
</dbReference>
<organism evidence="17 18">
    <name type="scientific">Rickenella mellea</name>
    <dbReference type="NCBI Taxonomy" id="50990"/>
    <lineage>
        <taxon>Eukaryota</taxon>
        <taxon>Fungi</taxon>
        <taxon>Dikarya</taxon>
        <taxon>Basidiomycota</taxon>
        <taxon>Agaricomycotina</taxon>
        <taxon>Agaricomycetes</taxon>
        <taxon>Hymenochaetales</taxon>
        <taxon>Rickenellaceae</taxon>
        <taxon>Rickenella</taxon>
    </lineage>
</organism>
<dbReference type="VEuPathDB" id="FungiDB:BD410DRAFT_276586"/>
<keyword evidence="6" id="KW-0813">Transport</keyword>
<feature type="compositionally biased region" description="Low complexity" evidence="16">
    <location>
        <begin position="1149"/>
        <end position="1160"/>
    </location>
</feature>
<evidence type="ECO:0000256" key="3">
    <source>
        <dbReference type="ARBA" id="ARBA00009358"/>
    </source>
</evidence>
<dbReference type="EMBL" id="ML170177">
    <property type="protein sequence ID" value="TDL22025.1"/>
    <property type="molecule type" value="Genomic_DNA"/>
</dbReference>
<evidence type="ECO:0000256" key="5">
    <source>
        <dbReference type="ARBA" id="ARBA00021236"/>
    </source>
</evidence>
<keyword evidence="10" id="KW-0931">ER-Golgi transport</keyword>
<proteinExistence type="inferred from homology"/>
<evidence type="ECO:0000256" key="7">
    <source>
        <dbReference type="ARBA" id="ARBA00022574"/>
    </source>
</evidence>
<comment type="function">
    <text evidence="14">Component of the coat protein complex II (COPII) which promotes the formation of transport vesicles from the endoplasmic reticulum (ER). The coat has two main functions, the physical deformation of the endoplasmic reticulum membrane into vesicles and the selection of cargo molecules.</text>
</comment>
<feature type="compositionally biased region" description="Gly residues" evidence="16">
    <location>
        <begin position="1361"/>
        <end position="1379"/>
    </location>
</feature>
<keyword evidence="18" id="KW-1185">Reference proteome</keyword>
<feature type="compositionally biased region" description="Polar residues" evidence="16">
    <location>
        <begin position="1247"/>
        <end position="1256"/>
    </location>
</feature>
<dbReference type="STRING" id="50990.A0A4Y7Q3R2"/>